<keyword evidence="10 17" id="KW-0460">Magnesium</keyword>
<comment type="subunit">
    <text evidence="5 19">Homodimer.</text>
</comment>
<comment type="cofactor">
    <cofactor evidence="16">
        <name>thiamine diphosphate</name>
        <dbReference type="ChEBI" id="CHEBI:58937"/>
    </cofactor>
    <text evidence="16">Binds 1 thiamine pyrophosphate per subunit. During the reaction, the substrate forms a covalent intermediate with the cofactor.</text>
</comment>
<feature type="active site" description="Proton donor" evidence="14">
    <location>
        <position position="414"/>
    </location>
</feature>
<feature type="binding site" evidence="16">
    <location>
        <position position="440"/>
    </location>
    <ligand>
        <name>thiamine diphosphate</name>
        <dbReference type="ChEBI" id="CHEBI:58937"/>
    </ligand>
</feature>
<evidence type="ECO:0000256" key="14">
    <source>
        <dbReference type="PIRSR" id="PIRSR605478-1"/>
    </source>
</evidence>
<evidence type="ECO:0000256" key="7">
    <source>
        <dbReference type="ARBA" id="ARBA00022679"/>
    </source>
</evidence>
<comment type="similarity">
    <text evidence="4 19">Belongs to the transketolase family.</text>
</comment>
<dbReference type="AlphaFoldDB" id="A0A8J7QB09"/>
<feature type="binding site" evidence="17">
    <location>
        <position position="159"/>
    </location>
    <ligand>
        <name>Mg(2+)</name>
        <dbReference type="ChEBI" id="CHEBI:18420"/>
    </ligand>
</feature>
<dbReference type="CDD" id="cd02012">
    <property type="entry name" value="TPP_TK"/>
    <property type="match status" value="1"/>
</dbReference>
<feature type="binding site" evidence="15">
    <location>
        <position position="266"/>
    </location>
    <ligand>
        <name>substrate</name>
    </ligand>
</feature>
<dbReference type="InterPro" id="IPR049557">
    <property type="entry name" value="Transketolase_CS"/>
</dbReference>
<keyword evidence="8 17" id="KW-0479">Metal-binding</keyword>
<comment type="catalytic activity">
    <reaction evidence="12 19">
        <text>D-sedoheptulose 7-phosphate + D-glyceraldehyde 3-phosphate = aldehydo-D-ribose 5-phosphate + D-xylulose 5-phosphate</text>
        <dbReference type="Rhea" id="RHEA:10508"/>
        <dbReference type="ChEBI" id="CHEBI:57483"/>
        <dbReference type="ChEBI" id="CHEBI:57737"/>
        <dbReference type="ChEBI" id="CHEBI:58273"/>
        <dbReference type="ChEBI" id="CHEBI:59776"/>
        <dbReference type="EC" id="2.2.1.1"/>
    </reaction>
</comment>
<proteinExistence type="inferred from homology"/>
<dbReference type="InterPro" id="IPR020826">
    <property type="entry name" value="Transketolase_BS"/>
</dbReference>
<comment type="cofactor">
    <cofactor evidence="17">
        <name>Mg(2+)</name>
        <dbReference type="ChEBI" id="CHEBI:18420"/>
    </cofactor>
    <text evidence="17">Binds 1 Mg(2+) ion per subunit. Can also utilize other divalent metal cations, such as Ca(2+), Mn(2+) and Co(2+).</text>
</comment>
<name>A0A8J7QB09_9BACT</name>
<feature type="site" description="Important for catalytic activity" evidence="18">
    <location>
        <position position="266"/>
    </location>
</feature>
<dbReference type="SUPFAM" id="SSF52922">
    <property type="entry name" value="TK C-terminal domain-like"/>
    <property type="match status" value="1"/>
</dbReference>
<comment type="function">
    <text evidence="19">Catalyzes the transfer of a two-carbon ketol group from a ketose donor to an aldose acceptor, via a covalent intermediate with the cofactor thiamine pyrophosphate.</text>
</comment>
<feature type="binding site" evidence="17">
    <location>
        <position position="189"/>
    </location>
    <ligand>
        <name>Mg(2+)</name>
        <dbReference type="ChEBI" id="CHEBI:18420"/>
    </ligand>
</feature>
<feature type="binding site" evidence="15">
    <location>
        <position position="387"/>
    </location>
    <ligand>
        <name>substrate</name>
    </ligand>
</feature>
<feature type="binding site" evidence="15">
    <location>
        <position position="523"/>
    </location>
    <ligand>
        <name>substrate</name>
    </ligand>
</feature>
<dbReference type="InterPro" id="IPR009014">
    <property type="entry name" value="Transketo_C/PFOR_II"/>
</dbReference>
<dbReference type="InterPro" id="IPR005475">
    <property type="entry name" value="Transketolase-like_Pyr-bd"/>
</dbReference>
<dbReference type="InterPro" id="IPR005474">
    <property type="entry name" value="Transketolase_N"/>
</dbReference>
<dbReference type="PANTHER" id="PTHR43522">
    <property type="entry name" value="TRANSKETOLASE"/>
    <property type="match status" value="1"/>
</dbReference>
<evidence type="ECO:0000256" key="13">
    <source>
        <dbReference type="NCBIfam" id="TIGR00232"/>
    </source>
</evidence>
<feature type="binding site" evidence="15">
    <location>
        <position position="360"/>
    </location>
    <ligand>
        <name>substrate</name>
    </ligand>
</feature>
<dbReference type="RefSeq" id="WP_207856828.1">
    <property type="nucleotide sequence ID" value="NZ_JAFREP010000003.1"/>
</dbReference>
<evidence type="ECO:0000256" key="11">
    <source>
        <dbReference type="ARBA" id="ARBA00023052"/>
    </source>
</evidence>
<reference evidence="21" key="1">
    <citation type="submission" date="2021-03" db="EMBL/GenBank/DDBJ databases">
        <authorList>
            <person name="Wang G."/>
        </authorList>
    </citation>
    <scope>NUCLEOTIDE SEQUENCE</scope>
    <source>
        <strain evidence="21">KCTC 12899</strain>
    </source>
</reference>
<dbReference type="GO" id="GO:0046872">
    <property type="term" value="F:metal ion binding"/>
    <property type="evidence" value="ECO:0007669"/>
    <property type="project" value="UniProtKB-KW"/>
</dbReference>
<keyword evidence="7 19" id="KW-0808">Transferase</keyword>
<evidence type="ECO:0000256" key="16">
    <source>
        <dbReference type="PIRSR" id="PIRSR605478-3"/>
    </source>
</evidence>
<feature type="binding site" evidence="15">
    <location>
        <position position="30"/>
    </location>
    <ligand>
        <name>substrate</name>
    </ligand>
</feature>
<evidence type="ECO:0000313" key="22">
    <source>
        <dbReference type="Proteomes" id="UP000664417"/>
    </source>
</evidence>
<accession>A0A8J7QB09</accession>
<feature type="binding site" evidence="15">
    <location>
        <position position="472"/>
    </location>
    <ligand>
        <name>substrate</name>
    </ligand>
</feature>
<evidence type="ECO:0000256" key="2">
    <source>
        <dbReference type="ARBA" id="ARBA00001936"/>
    </source>
</evidence>
<dbReference type="GO" id="GO:0005829">
    <property type="term" value="C:cytosol"/>
    <property type="evidence" value="ECO:0007669"/>
    <property type="project" value="TreeGrafter"/>
</dbReference>
<evidence type="ECO:0000256" key="18">
    <source>
        <dbReference type="PIRSR" id="PIRSR605478-5"/>
    </source>
</evidence>
<comment type="cofactor">
    <cofactor evidence="1">
        <name>Ca(2+)</name>
        <dbReference type="ChEBI" id="CHEBI:29108"/>
    </cofactor>
</comment>
<dbReference type="CDD" id="cd07033">
    <property type="entry name" value="TPP_PYR_DXS_TK_like"/>
    <property type="match status" value="1"/>
</dbReference>
<evidence type="ECO:0000256" key="17">
    <source>
        <dbReference type="PIRSR" id="PIRSR605478-4"/>
    </source>
</evidence>
<dbReference type="InterPro" id="IPR055152">
    <property type="entry name" value="Transketolase-like_C_2"/>
</dbReference>
<dbReference type="FunFam" id="3.40.50.920:FF:000003">
    <property type="entry name" value="Transketolase"/>
    <property type="match status" value="1"/>
</dbReference>
<comment type="cofactor">
    <cofactor evidence="19">
        <name>Mg(2+)</name>
        <dbReference type="ChEBI" id="CHEBI:18420"/>
    </cofactor>
    <cofactor evidence="19">
        <name>Ca(2+)</name>
        <dbReference type="ChEBI" id="CHEBI:29108"/>
    </cofactor>
    <cofactor evidence="19">
        <name>Mn(2+)</name>
        <dbReference type="ChEBI" id="CHEBI:29035"/>
    </cofactor>
    <cofactor evidence="19">
        <name>Co(2+)</name>
        <dbReference type="ChEBI" id="CHEBI:48828"/>
    </cofactor>
    <text evidence="19">Binds 1 Mg(2+) ion per subunit. Can also utilize other divalent metal cations, such as Ca(2+), Mn(2+) and Co(2+).</text>
</comment>
<evidence type="ECO:0000256" key="4">
    <source>
        <dbReference type="ARBA" id="ARBA00007131"/>
    </source>
</evidence>
<feature type="domain" description="Transketolase-like pyrimidine-binding" evidence="20">
    <location>
        <begin position="357"/>
        <end position="528"/>
    </location>
</feature>
<organism evidence="21 22">
    <name type="scientific">Acanthopleuribacter pedis</name>
    <dbReference type="NCBI Taxonomy" id="442870"/>
    <lineage>
        <taxon>Bacteria</taxon>
        <taxon>Pseudomonadati</taxon>
        <taxon>Acidobacteriota</taxon>
        <taxon>Holophagae</taxon>
        <taxon>Acanthopleuribacterales</taxon>
        <taxon>Acanthopleuribacteraceae</taxon>
        <taxon>Acanthopleuribacter</taxon>
    </lineage>
</organism>
<evidence type="ECO:0000256" key="3">
    <source>
        <dbReference type="ARBA" id="ARBA00001941"/>
    </source>
</evidence>
<feature type="binding site" evidence="16">
    <location>
        <position position="160"/>
    </location>
    <ligand>
        <name>thiamine diphosphate</name>
        <dbReference type="ChEBI" id="CHEBI:58937"/>
    </ligand>
</feature>
<comment type="caution">
    <text evidence="21">The sequence shown here is derived from an EMBL/GenBank/DDBJ whole genome shotgun (WGS) entry which is preliminary data.</text>
</comment>
<feature type="binding site" evidence="16">
    <location>
        <begin position="118"/>
        <end position="120"/>
    </location>
    <ligand>
        <name>thiamine diphosphate</name>
        <dbReference type="ChEBI" id="CHEBI:58937"/>
    </ligand>
</feature>
<dbReference type="InterPro" id="IPR029061">
    <property type="entry name" value="THDP-binding"/>
</dbReference>
<dbReference type="NCBIfam" id="TIGR00232">
    <property type="entry name" value="tktlase_bact"/>
    <property type="match status" value="1"/>
</dbReference>
<dbReference type="SMART" id="SM00861">
    <property type="entry name" value="Transket_pyr"/>
    <property type="match status" value="1"/>
</dbReference>
<dbReference type="Pfam" id="PF22613">
    <property type="entry name" value="Transketolase_C_1"/>
    <property type="match status" value="1"/>
</dbReference>
<evidence type="ECO:0000259" key="20">
    <source>
        <dbReference type="SMART" id="SM00861"/>
    </source>
</evidence>
<keyword evidence="9 19" id="KW-0106">Calcium</keyword>
<dbReference type="Pfam" id="PF00456">
    <property type="entry name" value="Transketolase_N"/>
    <property type="match status" value="1"/>
</dbReference>
<dbReference type="InterPro" id="IPR005478">
    <property type="entry name" value="Transketolase_bac-like"/>
</dbReference>
<protein>
    <recommendedName>
        <fullName evidence="6 13">Transketolase</fullName>
        <ecNumber evidence="6 13">2.2.1.1</ecNumber>
    </recommendedName>
</protein>
<evidence type="ECO:0000256" key="1">
    <source>
        <dbReference type="ARBA" id="ARBA00001913"/>
    </source>
</evidence>
<evidence type="ECO:0000256" key="9">
    <source>
        <dbReference type="ARBA" id="ARBA00022837"/>
    </source>
</evidence>
<dbReference type="InterPro" id="IPR033247">
    <property type="entry name" value="Transketolase_fam"/>
</dbReference>
<evidence type="ECO:0000256" key="5">
    <source>
        <dbReference type="ARBA" id="ARBA00011738"/>
    </source>
</evidence>
<feature type="binding site" evidence="15">
    <location>
        <position position="476"/>
    </location>
    <ligand>
        <name>substrate</name>
    </ligand>
</feature>
<dbReference type="FunFam" id="3.40.50.970:FF:000004">
    <property type="entry name" value="Transketolase"/>
    <property type="match status" value="1"/>
</dbReference>
<evidence type="ECO:0000256" key="15">
    <source>
        <dbReference type="PIRSR" id="PIRSR605478-2"/>
    </source>
</evidence>
<dbReference type="PANTHER" id="PTHR43522:SF2">
    <property type="entry name" value="TRANSKETOLASE 1-RELATED"/>
    <property type="match status" value="1"/>
</dbReference>
<dbReference type="EC" id="2.2.1.1" evidence="6 13"/>
<comment type="cofactor">
    <cofactor evidence="2">
        <name>Mn(2+)</name>
        <dbReference type="ChEBI" id="CHEBI:29035"/>
    </cofactor>
</comment>
<feature type="binding site" evidence="16">
    <location>
        <position position="189"/>
    </location>
    <ligand>
        <name>thiamine diphosphate</name>
        <dbReference type="ChEBI" id="CHEBI:58937"/>
    </ligand>
</feature>
<dbReference type="SUPFAM" id="SSF52518">
    <property type="entry name" value="Thiamin diphosphate-binding fold (THDP-binding)"/>
    <property type="match status" value="2"/>
</dbReference>
<sequence>MTPENKQDWLCINSIRTLSIDAVQKANSGHPGLPLGAAPMAYALWQNHLRHNPKNPNWVNRDRFILSAGHGSMLLYALLHLTGYPVSLDDLKNFRQWGANTPGHPESFMTPGVEATTGPLGQGTANAVGMAIAERALAHQFNRPDFPLFDHHTYALVGDGDLMEGISAEAASLAGHLKLGKLIYLYDSNDICLDGPTTQSFTEDTAKRYESYNWQVITVEDGNTDLAALNQAITDAKADTERPSLIIVKTTIGFGSPNKAGSSAAHGAPLGDAEIALTKEQLNWPEQEAFQIPASVYDHYNRATAAHAKTEAAWQEMKQRYATTHPECAKNLDLAINGELPANWDADLPIGNSGDKVATRSSSGAVLNALASRIPWLLGGDADLSCSTKTGIKGADLFEGQGGSGRNIQFGVREHAMGAIANGMSYYGLHRPYTATFFCFSDYMRPAIRLAALSHLNPIFIFTHDSIAVGEDGPTHQPVEHLAALRAIPNTVVLRPADAAEVAEAWKTALNHKGGPINLVLSRQNLPTLDRSVYGAAEGVQKGGYILAEAEGASPAVILIATGAEVHQALEARTLLQADGVATRVVSLPSWEYFEKQDAAYRESVLPAAVKARVAVEAGVSFGWQRYVGDHGKVVGVDRFGASAPGGTVLKEYGFTGENIRDIAKGLL</sequence>
<dbReference type="PROSITE" id="PS00802">
    <property type="entry name" value="TRANSKETOLASE_2"/>
    <property type="match status" value="1"/>
</dbReference>
<dbReference type="PROSITE" id="PS00801">
    <property type="entry name" value="TRANSKETOLASE_1"/>
    <property type="match status" value="1"/>
</dbReference>
<gene>
    <name evidence="21" type="primary">tkt</name>
    <name evidence="21" type="ORF">J3U88_03670</name>
</gene>
<dbReference type="EMBL" id="JAFREP010000003">
    <property type="protein sequence ID" value="MBO1317546.1"/>
    <property type="molecule type" value="Genomic_DNA"/>
</dbReference>
<dbReference type="Proteomes" id="UP000664417">
    <property type="component" value="Unassembled WGS sequence"/>
</dbReference>
<evidence type="ECO:0000256" key="10">
    <source>
        <dbReference type="ARBA" id="ARBA00022842"/>
    </source>
</evidence>
<dbReference type="Pfam" id="PF02779">
    <property type="entry name" value="Transket_pyr"/>
    <property type="match status" value="1"/>
</dbReference>
<feature type="binding site" evidence="17">
    <location>
        <position position="191"/>
    </location>
    <ligand>
        <name>Mg(2+)</name>
        <dbReference type="ChEBI" id="CHEBI:18420"/>
    </ligand>
</feature>
<dbReference type="Gene3D" id="3.40.50.920">
    <property type="match status" value="1"/>
</dbReference>
<feature type="binding site" evidence="15">
    <location>
        <position position="464"/>
    </location>
    <ligand>
        <name>substrate</name>
    </ligand>
</feature>
<evidence type="ECO:0000256" key="12">
    <source>
        <dbReference type="ARBA" id="ARBA00049473"/>
    </source>
</evidence>
<keyword evidence="22" id="KW-1185">Reference proteome</keyword>
<feature type="site" description="Important for catalytic activity" evidence="18">
    <location>
        <position position="30"/>
    </location>
</feature>
<feature type="binding site" evidence="16">
    <location>
        <position position="70"/>
    </location>
    <ligand>
        <name>thiamine diphosphate</name>
        <dbReference type="ChEBI" id="CHEBI:58937"/>
    </ligand>
</feature>
<evidence type="ECO:0000256" key="19">
    <source>
        <dbReference type="RuleBase" id="RU004996"/>
    </source>
</evidence>
<feature type="binding site" evidence="16">
    <location>
        <position position="266"/>
    </location>
    <ligand>
        <name>thiamine diphosphate</name>
        <dbReference type="ChEBI" id="CHEBI:58937"/>
    </ligand>
</feature>
<dbReference type="GO" id="GO:0004802">
    <property type="term" value="F:transketolase activity"/>
    <property type="evidence" value="ECO:0007669"/>
    <property type="project" value="UniProtKB-UniRule"/>
</dbReference>
<keyword evidence="11 16" id="KW-0786">Thiamine pyrophosphate</keyword>
<evidence type="ECO:0000256" key="6">
    <source>
        <dbReference type="ARBA" id="ARBA00013152"/>
    </source>
</evidence>
<comment type="cofactor">
    <cofactor evidence="3">
        <name>Co(2+)</name>
        <dbReference type="ChEBI" id="CHEBI:48828"/>
    </cofactor>
</comment>
<dbReference type="Gene3D" id="3.40.50.970">
    <property type="match status" value="2"/>
</dbReference>
<dbReference type="FunFam" id="3.40.50.970:FF:000045">
    <property type="entry name" value="Transketolase"/>
    <property type="match status" value="1"/>
</dbReference>
<evidence type="ECO:0000256" key="8">
    <source>
        <dbReference type="ARBA" id="ARBA00022723"/>
    </source>
</evidence>
<dbReference type="GO" id="GO:0006098">
    <property type="term" value="P:pentose-phosphate shunt"/>
    <property type="evidence" value="ECO:0007669"/>
    <property type="project" value="TreeGrafter"/>
</dbReference>
<evidence type="ECO:0000313" key="21">
    <source>
        <dbReference type="EMBL" id="MBO1317546.1"/>
    </source>
</evidence>